<dbReference type="PROSITE" id="PS50850">
    <property type="entry name" value="MFS"/>
    <property type="match status" value="1"/>
</dbReference>
<evidence type="ECO:0000256" key="3">
    <source>
        <dbReference type="ARBA" id="ARBA00022989"/>
    </source>
</evidence>
<evidence type="ECO:0000259" key="6">
    <source>
        <dbReference type="PROSITE" id="PS50850"/>
    </source>
</evidence>
<dbReference type="GO" id="GO:0022857">
    <property type="term" value="F:transmembrane transporter activity"/>
    <property type="evidence" value="ECO:0007669"/>
    <property type="project" value="InterPro"/>
</dbReference>
<comment type="caution">
    <text evidence="7">The sequence shown here is derived from an EMBL/GenBank/DDBJ whole genome shotgun (WGS) entry which is preliminary data.</text>
</comment>
<evidence type="ECO:0000256" key="4">
    <source>
        <dbReference type="ARBA" id="ARBA00023136"/>
    </source>
</evidence>
<dbReference type="PANTHER" id="PTHR23501">
    <property type="entry name" value="MAJOR FACILITATOR SUPERFAMILY"/>
    <property type="match status" value="1"/>
</dbReference>
<dbReference type="InterPro" id="IPR011701">
    <property type="entry name" value="MFS"/>
</dbReference>
<reference evidence="7" key="1">
    <citation type="submission" date="2022-11" db="EMBL/GenBank/DDBJ databases">
        <authorList>
            <person name="Scott C."/>
            <person name="Bruce N."/>
        </authorList>
    </citation>
    <scope>NUCLEOTIDE SEQUENCE</scope>
</reference>
<sequence length="128" mass="14292">MWPNNTHLQVSQGYLELLYTRGLLFSTLDAGIVATSMTAIGDEMKSYDNITWIILAYLLTYMGFAVVISRLSDIFGRKDVLLGSWLLFLTFSHGCATSTRMTELIVCRALQGVGVPDSMLCRKSHFSN</sequence>
<dbReference type="InterPro" id="IPR036259">
    <property type="entry name" value="MFS_trans_sf"/>
</dbReference>
<keyword evidence="2 5" id="KW-0812">Transmembrane</keyword>
<keyword evidence="3 5" id="KW-1133">Transmembrane helix</keyword>
<feature type="transmembrane region" description="Helical" evidence="5">
    <location>
        <begin position="50"/>
        <end position="68"/>
    </location>
</feature>
<dbReference type="PANTHER" id="PTHR23501:SF43">
    <property type="entry name" value="MULTIDRUG TRANSPORTER, PUTATIVE (AFU_ORTHOLOGUE AFUA_6G03040)-RELATED"/>
    <property type="match status" value="1"/>
</dbReference>
<dbReference type="Proteomes" id="UP000838763">
    <property type="component" value="Unassembled WGS sequence"/>
</dbReference>
<evidence type="ECO:0000313" key="8">
    <source>
        <dbReference type="Proteomes" id="UP000838763"/>
    </source>
</evidence>
<dbReference type="InterPro" id="IPR005829">
    <property type="entry name" value="Sugar_transporter_CS"/>
</dbReference>
<dbReference type="Pfam" id="PF07690">
    <property type="entry name" value="MFS_1"/>
    <property type="match status" value="1"/>
</dbReference>
<feature type="domain" description="Major facilitator superfamily (MFS) profile" evidence="6">
    <location>
        <begin position="15"/>
        <end position="128"/>
    </location>
</feature>
<dbReference type="AlphaFoldDB" id="A0A9P1H964"/>
<organism evidence="7 8">
    <name type="scientific">Parascedosporium putredinis</name>
    <dbReference type="NCBI Taxonomy" id="1442378"/>
    <lineage>
        <taxon>Eukaryota</taxon>
        <taxon>Fungi</taxon>
        <taxon>Dikarya</taxon>
        <taxon>Ascomycota</taxon>
        <taxon>Pezizomycotina</taxon>
        <taxon>Sordariomycetes</taxon>
        <taxon>Hypocreomycetidae</taxon>
        <taxon>Microascales</taxon>
        <taxon>Microascaceae</taxon>
        <taxon>Parascedosporium</taxon>
    </lineage>
</organism>
<name>A0A9P1H964_9PEZI</name>
<accession>A0A9P1H964</accession>
<dbReference type="OrthoDB" id="440553at2759"/>
<evidence type="ECO:0000256" key="1">
    <source>
        <dbReference type="ARBA" id="ARBA00004141"/>
    </source>
</evidence>
<proteinExistence type="predicted"/>
<comment type="subcellular location">
    <subcellularLocation>
        <location evidence="1">Membrane</location>
        <topology evidence="1">Multi-pass membrane protein</topology>
    </subcellularLocation>
</comment>
<protein>
    <recommendedName>
        <fullName evidence="6">Major facilitator superfamily (MFS) profile domain-containing protein</fullName>
    </recommendedName>
</protein>
<dbReference type="EMBL" id="CALLCH030000017">
    <property type="protein sequence ID" value="CAI4218328.1"/>
    <property type="molecule type" value="Genomic_DNA"/>
</dbReference>
<evidence type="ECO:0000256" key="2">
    <source>
        <dbReference type="ARBA" id="ARBA00022692"/>
    </source>
</evidence>
<dbReference type="PROSITE" id="PS00216">
    <property type="entry name" value="SUGAR_TRANSPORT_1"/>
    <property type="match status" value="1"/>
</dbReference>
<evidence type="ECO:0000313" key="7">
    <source>
        <dbReference type="EMBL" id="CAI4218328.1"/>
    </source>
</evidence>
<keyword evidence="4 5" id="KW-0472">Membrane</keyword>
<gene>
    <name evidence="7" type="ORF">PPNO1_LOCUS7918</name>
</gene>
<dbReference type="Gene3D" id="1.20.1720.10">
    <property type="entry name" value="Multidrug resistance protein D"/>
    <property type="match status" value="1"/>
</dbReference>
<keyword evidence="8" id="KW-1185">Reference proteome</keyword>
<dbReference type="GO" id="GO:0005886">
    <property type="term" value="C:plasma membrane"/>
    <property type="evidence" value="ECO:0007669"/>
    <property type="project" value="TreeGrafter"/>
</dbReference>
<dbReference type="InterPro" id="IPR020846">
    <property type="entry name" value="MFS_dom"/>
</dbReference>
<dbReference type="SUPFAM" id="SSF103473">
    <property type="entry name" value="MFS general substrate transporter"/>
    <property type="match status" value="1"/>
</dbReference>
<evidence type="ECO:0000256" key="5">
    <source>
        <dbReference type="SAM" id="Phobius"/>
    </source>
</evidence>